<evidence type="ECO:0000313" key="2">
    <source>
        <dbReference type="Proteomes" id="UP001162501"/>
    </source>
</evidence>
<name>A0ACB0EIE5_RANTA</name>
<proteinExistence type="predicted"/>
<dbReference type="EMBL" id="OX596104">
    <property type="protein sequence ID" value="CAI9700227.1"/>
    <property type="molecule type" value="Genomic_DNA"/>
</dbReference>
<gene>
    <name evidence="1" type="ORF">MRATA1EN3_LOCUS11440</name>
</gene>
<reference evidence="1" key="1">
    <citation type="submission" date="2023-05" db="EMBL/GenBank/DDBJ databases">
        <authorList>
            <consortium name="ELIXIR-Norway"/>
        </authorList>
    </citation>
    <scope>NUCLEOTIDE SEQUENCE</scope>
</reference>
<evidence type="ECO:0000313" key="1">
    <source>
        <dbReference type="EMBL" id="CAI9700227.1"/>
    </source>
</evidence>
<dbReference type="Proteomes" id="UP001162501">
    <property type="component" value="Chromosome 20"/>
</dbReference>
<protein>
    <submittedName>
        <fullName evidence="1">Uncharacterized protein</fullName>
    </submittedName>
</protein>
<organism evidence="1 2">
    <name type="scientific">Rangifer tarandus platyrhynchus</name>
    <name type="common">Svalbard reindeer</name>
    <dbReference type="NCBI Taxonomy" id="3082113"/>
    <lineage>
        <taxon>Eukaryota</taxon>
        <taxon>Metazoa</taxon>
        <taxon>Chordata</taxon>
        <taxon>Craniata</taxon>
        <taxon>Vertebrata</taxon>
        <taxon>Euteleostomi</taxon>
        <taxon>Mammalia</taxon>
        <taxon>Eutheria</taxon>
        <taxon>Laurasiatheria</taxon>
        <taxon>Artiodactyla</taxon>
        <taxon>Ruminantia</taxon>
        <taxon>Pecora</taxon>
        <taxon>Cervidae</taxon>
        <taxon>Odocoileinae</taxon>
        <taxon>Rangifer</taxon>
    </lineage>
</organism>
<sequence length="551" mass="59644">MAANVSVSWPASHTQASRSSGSLFPRPCGGPLPGGPLSPSRPPPSHTPVRSFRQLCRLSCSARPDSLGPAVLGTGPLVRGSGLGSSGAQPLPAALSFVPGSLLDPRGCHVCGLGGPDGASERWPVHGGGGEADPPGWSCPATCCPGRAVSSVPSGYSSTSNKKDHARITNKSQPGFLERLSETSGGMFVGLMTFLVSFYLIFTNEGRALKTATSLAEGLSLVVSPSSIHSVAPENEGRLVHIIGALRTSKLLSDPNYGVHLPAVKLRRHVEMYQWVETEESREYTEDGQVKTERKYSYNTEWRSEVVNSRNFDREIGHKNPSAMAVESFTATAPFVQIGRFFLSAGLIDKVDNFRTLSLSKLEDPHVDIIRRGDYFYHSENPKYPEVGDLRVSFSYAGLSGDDPDLGPAHVVTVIARQRGDQLVPYSTKAGDTLLLLHHGDFSAEEVFRREQKGNSLKTWGLRAAGWVAMFMGLNLMTRILYTLVDWFPVFRDLVNIGLKAFAFCVATSLTLLTVAAGWLFYRPLWALGIAGLALVPIIIARTRVPAKKLE</sequence>
<accession>A0ACB0EIE5</accession>